<protein>
    <submittedName>
        <fullName evidence="2">Uncharacterized protein</fullName>
    </submittedName>
</protein>
<reference evidence="3" key="2">
    <citation type="submission" date="2009-11" db="EMBL/GenBank/DDBJ databases">
        <title>The Genome Sequence of Allomyces macrogynus strain ATCC 38327.</title>
        <authorList>
            <consortium name="The Broad Institute Genome Sequencing Platform"/>
            <person name="Russ C."/>
            <person name="Cuomo C."/>
            <person name="Shea T."/>
            <person name="Young S.K."/>
            <person name="Zeng Q."/>
            <person name="Koehrsen M."/>
            <person name="Haas B."/>
            <person name="Borodovsky M."/>
            <person name="Guigo R."/>
            <person name="Alvarado L."/>
            <person name="Berlin A."/>
            <person name="Borenstein D."/>
            <person name="Chen Z."/>
            <person name="Engels R."/>
            <person name="Freedman E."/>
            <person name="Gellesch M."/>
            <person name="Goldberg J."/>
            <person name="Griggs A."/>
            <person name="Gujja S."/>
            <person name="Heiman D."/>
            <person name="Hepburn T."/>
            <person name="Howarth C."/>
            <person name="Jen D."/>
            <person name="Larson L."/>
            <person name="Lewis B."/>
            <person name="Mehta T."/>
            <person name="Park D."/>
            <person name="Pearson M."/>
            <person name="Roberts A."/>
            <person name="Saif S."/>
            <person name="Shenoy N."/>
            <person name="Sisk P."/>
            <person name="Stolte C."/>
            <person name="Sykes S."/>
            <person name="Walk T."/>
            <person name="White J."/>
            <person name="Yandava C."/>
            <person name="Burger G."/>
            <person name="Gray M.W."/>
            <person name="Holland P.W.H."/>
            <person name="King N."/>
            <person name="Lang F.B.F."/>
            <person name="Roger A.J."/>
            <person name="Ruiz-Trillo I."/>
            <person name="Lander E."/>
            <person name="Nusbaum C."/>
        </authorList>
    </citation>
    <scope>NUCLEOTIDE SEQUENCE [LARGE SCALE GENOMIC DNA]</scope>
    <source>
        <strain evidence="3">ATCC 38327</strain>
    </source>
</reference>
<sequence>MSSPPSSPSSPLYKLASSPPAHEPLRPWDLHHVCTPVIKDVDGAFIWNEEAVAARWPEVDQVVLAGYRDARSAQLAYLARAEPAVVEVDAVEW</sequence>
<feature type="compositionally biased region" description="Low complexity" evidence="1">
    <location>
        <begin position="9"/>
        <end position="20"/>
    </location>
</feature>
<name>A0A0L0T7A0_ALLM3</name>
<reference evidence="2 3" key="1">
    <citation type="submission" date="2009-11" db="EMBL/GenBank/DDBJ databases">
        <title>Annotation of Allomyces macrogynus ATCC 38327.</title>
        <authorList>
            <consortium name="The Broad Institute Genome Sequencing Platform"/>
            <person name="Russ C."/>
            <person name="Cuomo C."/>
            <person name="Burger G."/>
            <person name="Gray M.W."/>
            <person name="Holland P.W.H."/>
            <person name="King N."/>
            <person name="Lang F.B.F."/>
            <person name="Roger A.J."/>
            <person name="Ruiz-Trillo I."/>
            <person name="Young S.K."/>
            <person name="Zeng Q."/>
            <person name="Gargeya S."/>
            <person name="Fitzgerald M."/>
            <person name="Haas B."/>
            <person name="Abouelleil A."/>
            <person name="Alvarado L."/>
            <person name="Arachchi H.M."/>
            <person name="Berlin A."/>
            <person name="Chapman S.B."/>
            <person name="Gearin G."/>
            <person name="Goldberg J."/>
            <person name="Griggs A."/>
            <person name="Gujja S."/>
            <person name="Hansen M."/>
            <person name="Heiman D."/>
            <person name="Howarth C."/>
            <person name="Larimer J."/>
            <person name="Lui A."/>
            <person name="MacDonald P.J.P."/>
            <person name="McCowen C."/>
            <person name="Montmayeur A."/>
            <person name="Murphy C."/>
            <person name="Neiman D."/>
            <person name="Pearson M."/>
            <person name="Priest M."/>
            <person name="Roberts A."/>
            <person name="Saif S."/>
            <person name="Shea T."/>
            <person name="Sisk P."/>
            <person name="Stolte C."/>
            <person name="Sykes S."/>
            <person name="Wortman J."/>
            <person name="Nusbaum C."/>
            <person name="Birren B."/>
        </authorList>
    </citation>
    <scope>NUCLEOTIDE SEQUENCE [LARGE SCALE GENOMIC DNA]</scope>
    <source>
        <strain evidence="2 3">ATCC 38327</strain>
    </source>
</reference>
<feature type="region of interest" description="Disordered" evidence="1">
    <location>
        <begin position="1"/>
        <end position="20"/>
    </location>
</feature>
<dbReference type="AlphaFoldDB" id="A0A0L0T7A0"/>
<keyword evidence="3" id="KW-1185">Reference proteome</keyword>
<dbReference type="Proteomes" id="UP000054350">
    <property type="component" value="Unassembled WGS sequence"/>
</dbReference>
<dbReference type="OrthoDB" id="5576119at2759"/>
<evidence type="ECO:0000313" key="2">
    <source>
        <dbReference type="EMBL" id="KNE70444.1"/>
    </source>
</evidence>
<organism evidence="2 3">
    <name type="scientific">Allomyces macrogynus (strain ATCC 38327)</name>
    <name type="common">Allomyces javanicus var. macrogynus</name>
    <dbReference type="NCBI Taxonomy" id="578462"/>
    <lineage>
        <taxon>Eukaryota</taxon>
        <taxon>Fungi</taxon>
        <taxon>Fungi incertae sedis</taxon>
        <taxon>Blastocladiomycota</taxon>
        <taxon>Blastocladiomycetes</taxon>
        <taxon>Blastocladiales</taxon>
        <taxon>Blastocladiaceae</taxon>
        <taxon>Allomyces</taxon>
    </lineage>
</organism>
<dbReference type="VEuPathDB" id="FungiDB:AMAG_14574"/>
<evidence type="ECO:0000313" key="3">
    <source>
        <dbReference type="Proteomes" id="UP000054350"/>
    </source>
</evidence>
<evidence type="ECO:0000256" key="1">
    <source>
        <dbReference type="SAM" id="MobiDB-lite"/>
    </source>
</evidence>
<accession>A0A0L0T7A0</accession>
<proteinExistence type="predicted"/>
<dbReference type="EMBL" id="GG745366">
    <property type="protein sequence ID" value="KNE70444.1"/>
    <property type="molecule type" value="Genomic_DNA"/>
</dbReference>
<gene>
    <name evidence="2" type="ORF">AMAG_14574</name>
</gene>